<dbReference type="EMBL" id="JACHJO010000002">
    <property type="protein sequence ID" value="MBB6118631.1"/>
    <property type="molecule type" value="Genomic_DNA"/>
</dbReference>
<name>A0A841IQN9_9ACTN</name>
<evidence type="ECO:0000313" key="2">
    <source>
        <dbReference type="Proteomes" id="UP000536604"/>
    </source>
</evidence>
<comment type="caution">
    <text evidence="1">The sequence shown here is derived from an EMBL/GenBank/DDBJ whole genome shotgun (WGS) entry which is preliminary data.</text>
</comment>
<evidence type="ECO:0008006" key="3">
    <source>
        <dbReference type="Google" id="ProtNLM"/>
    </source>
</evidence>
<sequence length="166" mass="16700">MLGQGIGCVSRRTVLGAALAGAAAAGLAGCGTVEWYPSDVSPDEHVLLSVLREKERLVARYEAAAAEGAGPADLLGRLLENHLSHLDALLEALPEDSEALSQADASAAPQEEAPAATDTAGLRALEISAAGARIDQAAALSDPGLSQLVSAIGACEAGHARLLADD</sequence>
<dbReference type="Proteomes" id="UP000536604">
    <property type="component" value="Unassembled WGS sequence"/>
</dbReference>
<evidence type="ECO:0000313" key="1">
    <source>
        <dbReference type="EMBL" id="MBB6118631.1"/>
    </source>
</evidence>
<accession>A0A841IQN9</accession>
<dbReference type="RefSeq" id="WP_343064879.1">
    <property type="nucleotide sequence ID" value="NZ_JACHJO010000002.1"/>
</dbReference>
<reference evidence="1 2" key="1">
    <citation type="submission" date="2020-08" db="EMBL/GenBank/DDBJ databases">
        <title>Genomic Encyclopedia of Type Strains, Phase III (KMG-III): the genomes of soil and plant-associated and newly described type strains.</title>
        <authorList>
            <person name="Whitman W."/>
        </authorList>
    </citation>
    <scope>NUCLEOTIDE SEQUENCE [LARGE SCALE GENOMIC DNA]</scope>
    <source>
        <strain evidence="1 2">CECT 8712</strain>
    </source>
</reference>
<organism evidence="1 2">
    <name type="scientific">Nocardiopsis algeriensis</name>
    <dbReference type="NCBI Taxonomy" id="1478215"/>
    <lineage>
        <taxon>Bacteria</taxon>
        <taxon>Bacillati</taxon>
        <taxon>Actinomycetota</taxon>
        <taxon>Actinomycetes</taxon>
        <taxon>Streptosporangiales</taxon>
        <taxon>Nocardiopsidaceae</taxon>
        <taxon>Nocardiopsis</taxon>
    </lineage>
</organism>
<dbReference type="AlphaFoldDB" id="A0A841IQN9"/>
<protein>
    <recommendedName>
        <fullName evidence="3">Ferritin-like protein</fullName>
    </recommendedName>
</protein>
<proteinExistence type="predicted"/>
<keyword evidence="2" id="KW-1185">Reference proteome</keyword>
<gene>
    <name evidence="1" type="ORF">FHS13_000563</name>
</gene>